<comment type="subunit">
    <text evidence="9">Homotetramer.</text>
</comment>
<evidence type="ECO:0000256" key="6">
    <source>
        <dbReference type="ARBA" id="ARBA00022840"/>
    </source>
</evidence>
<keyword evidence="4 9" id="KW-0548">Nucleotidyltransferase</keyword>
<dbReference type="GO" id="GO:0008878">
    <property type="term" value="F:glucose-1-phosphate adenylyltransferase activity"/>
    <property type="evidence" value="ECO:0007669"/>
    <property type="project" value="UniProtKB-UniRule"/>
</dbReference>
<organism evidence="12 13">
    <name type="scientific">Abyssobacteria bacterium (strain SURF_5)</name>
    <dbReference type="NCBI Taxonomy" id="2093360"/>
    <lineage>
        <taxon>Bacteria</taxon>
        <taxon>Pseudomonadati</taxon>
        <taxon>Candidatus Hydrogenedentota</taxon>
        <taxon>Candidatus Abyssobacteria</taxon>
    </lineage>
</organism>
<evidence type="ECO:0000313" key="12">
    <source>
        <dbReference type="EMBL" id="RJP18016.1"/>
    </source>
</evidence>
<feature type="domain" description="Glucose-1-phosphate adenylyltransferase/Bifunctional protein GlmU-like C-terminal hexapeptide" evidence="11">
    <location>
        <begin position="293"/>
        <end position="399"/>
    </location>
</feature>
<comment type="similarity">
    <text evidence="1 9">Belongs to the bacterial/plant glucose-1-phosphate adenylyltransferase family.</text>
</comment>
<evidence type="ECO:0000256" key="7">
    <source>
        <dbReference type="ARBA" id="ARBA00023056"/>
    </source>
</evidence>
<evidence type="ECO:0000256" key="5">
    <source>
        <dbReference type="ARBA" id="ARBA00022741"/>
    </source>
</evidence>
<feature type="binding site" evidence="9">
    <location>
        <position position="164"/>
    </location>
    <ligand>
        <name>alpha-D-glucose 1-phosphate</name>
        <dbReference type="ChEBI" id="CHEBI:58601"/>
    </ligand>
</feature>
<dbReference type="GO" id="GO:0005978">
    <property type="term" value="P:glycogen biosynthetic process"/>
    <property type="evidence" value="ECO:0007669"/>
    <property type="project" value="UniProtKB-UniRule"/>
</dbReference>
<name>A0A3A4NIA0_ABYX5</name>
<dbReference type="NCBIfam" id="NF001947">
    <property type="entry name" value="PRK00725.1"/>
    <property type="match status" value="1"/>
</dbReference>
<proteinExistence type="inferred from homology"/>
<dbReference type="InterPro" id="IPR011831">
    <property type="entry name" value="ADP-Glc_PPase"/>
</dbReference>
<feature type="site" description="Could play a key role in the communication between the regulatory and the substrate sites" evidence="9">
    <location>
        <position position="60"/>
    </location>
</feature>
<dbReference type="NCBIfam" id="TIGR02091">
    <property type="entry name" value="glgC"/>
    <property type="match status" value="1"/>
</dbReference>
<dbReference type="EMBL" id="QZKU01000106">
    <property type="protein sequence ID" value="RJP18016.1"/>
    <property type="molecule type" value="Genomic_DNA"/>
</dbReference>
<dbReference type="UniPathway" id="UPA00164"/>
<evidence type="ECO:0000259" key="10">
    <source>
        <dbReference type="Pfam" id="PF00483"/>
    </source>
</evidence>
<dbReference type="InterPro" id="IPR023049">
    <property type="entry name" value="GlgC_bac"/>
</dbReference>
<accession>A0A3A4NIA0</accession>
<sequence length="439" mass="49103">MNSREVLGVILAGGAGQRLYPLTKEQAKPAVVFGGTYRLIDFTLSNAVNSNIRHIFILSQYKSDSLHRHIHSGWNLFASELDEFITILPPQQRINDQWYSGTASAVRQNLYSINGFRPKYVLILSADHVYKMDYAKMLDYHKKMGAEITVGAIEVRPEDTHRFGILQVDADQRITDFVEKPKNLTACRNGGCPVASMGIYLFNIDALNDVLARDIKEELENDFGKDIIPSALRTRRIHAYQFIDENKKRAKYWRDVGTIDSYWEANMDLVAVDPEFNLYDSDWPIRTYHPQYPPAKTVFAGGKDGRRVGLVLDSIISNGCIISGGRVQNSVLSFGVRVNSYADISQSILMEGVRVGRSAKIRRAIIGKNVIIPPGALIGYDWAEDRKRFTVSENGVVVVPEETIIRPASLAAELGRSSGLSHVVSAPFKKREIASILPS</sequence>
<dbReference type="CDD" id="cd02508">
    <property type="entry name" value="ADP_Glucose_PP"/>
    <property type="match status" value="1"/>
</dbReference>
<feature type="site" description="Could play a key role in the communication between the regulatory and the substrate sites" evidence="9">
    <location>
        <position position="98"/>
    </location>
</feature>
<dbReference type="HAMAP" id="MF_00624">
    <property type="entry name" value="GlgC"/>
    <property type="match status" value="1"/>
</dbReference>
<dbReference type="InterPro" id="IPR005835">
    <property type="entry name" value="NTP_transferase_dom"/>
</dbReference>
<evidence type="ECO:0000259" key="11">
    <source>
        <dbReference type="Pfam" id="PF24894"/>
    </source>
</evidence>
<dbReference type="InterPro" id="IPR029044">
    <property type="entry name" value="Nucleotide-diphossugar_trans"/>
</dbReference>
<gene>
    <name evidence="9 12" type="primary">glgC</name>
    <name evidence="12" type="ORF">C4520_15125</name>
</gene>
<evidence type="ECO:0000256" key="2">
    <source>
        <dbReference type="ARBA" id="ARBA00022600"/>
    </source>
</evidence>
<dbReference type="AlphaFoldDB" id="A0A3A4NIA0"/>
<evidence type="ECO:0000313" key="13">
    <source>
        <dbReference type="Proteomes" id="UP000265882"/>
    </source>
</evidence>
<feature type="binding site" evidence="9">
    <location>
        <position position="99"/>
    </location>
    <ligand>
        <name>alpha-D-glucose 1-phosphate</name>
        <dbReference type="ChEBI" id="CHEBI:58601"/>
    </ligand>
</feature>
<keyword evidence="3 9" id="KW-0808">Transferase</keyword>
<dbReference type="PANTHER" id="PTHR43523">
    <property type="entry name" value="GLUCOSE-1-PHOSPHATE ADENYLYLTRANSFERASE-RELATED"/>
    <property type="match status" value="1"/>
</dbReference>
<keyword evidence="6 9" id="KW-0067">ATP-binding</keyword>
<evidence type="ECO:0000256" key="4">
    <source>
        <dbReference type="ARBA" id="ARBA00022695"/>
    </source>
</evidence>
<keyword evidence="7 9" id="KW-0320">Glycogen biosynthesis</keyword>
<dbReference type="GO" id="GO:0005524">
    <property type="term" value="F:ATP binding"/>
    <property type="evidence" value="ECO:0007669"/>
    <property type="project" value="UniProtKB-KW"/>
</dbReference>
<comment type="function">
    <text evidence="9">Involved in the biosynthesis of ADP-glucose, a building block required for the elongation reactions to produce glycogen. Catalyzes the reaction between ATP and alpha-D-glucose 1-phosphate (G1P) to produce pyrophosphate and ADP-Glc.</text>
</comment>
<dbReference type="SUPFAM" id="SSF51161">
    <property type="entry name" value="Trimeric LpxA-like enzymes"/>
    <property type="match status" value="1"/>
</dbReference>
<dbReference type="EC" id="2.7.7.27" evidence="9"/>
<feature type="binding site" evidence="9">
    <location>
        <begin position="179"/>
        <end position="180"/>
    </location>
    <ligand>
        <name>alpha-D-glucose 1-phosphate</name>
        <dbReference type="ChEBI" id="CHEBI:58601"/>
    </ligand>
</feature>
<dbReference type="InterPro" id="IPR056818">
    <property type="entry name" value="GlmU/GlgC-like_hexapep"/>
</dbReference>
<comment type="caution">
    <text evidence="12">The sequence shown here is derived from an EMBL/GenBank/DDBJ whole genome shotgun (WGS) entry which is preliminary data.</text>
</comment>
<comment type="catalytic activity">
    <reaction evidence="9">
        <text>alpha-D-glucose 1-phosphate + ATP + H(+) = ADP-alpha-D-glucose + diphosphate</text>
        <dbReference type="Rhea" id="RHEA:12120"/>
        <dbReference type="ChEBI" id="CHEBI:15378"/>
        <dbReference type="ChEBI" id="CHEBI:30616"/>
        <dbReference type="ChEBI" id="CHEBI:33019"/>
        <dbReference type="ChEBI" id="CHEBI:57498"/>
        <dbReference type="ChEBI" id="CHEBI:58601"/>
        <dbReference type="EC" id="2.7.7.27"/>
    </reaction>
</comment>
<dbReference type="PROSITE" id="PS00809">
    <property type="entry name" value="ADP_GLC_PYROPHOSPH_2"/>
    <property type="match status" value="1"/>
</dbReference>
<keyword evidence="2 9" id="KW-0321">Glycogen metabolism</keyword>
<feature type="domain" description="Nucleotidyl transferase" evidence="10">
    <location>
        <begin position="8"/>
        <end position="269"/>
    </location>
</feature>
<evidence type="ECO:0000256" key="3">
    <source>
        <dbReference type="ARBA" id="ARBA00022679"/>
    </source>
</evidence>
<keyword evidence="8 9" id="KW-0119">Carbohydrate metabolism</keyword>
<dbReference type="NCBIfam" id="NF002023">
    <property type="entry name" value="PRK00844.1"/>
    <property type="match status" value="1"/>
</dbReference>
<dbReference type="SUPFAM" id="SSF53448">
    <property type="entry name" value="Nucleotide-diphospho-sugar transferases"/>
    <property type="match status" value="1"/>
</dbReference>
<feature type="binding site" evidence="9">
    <location>
        <position position="196"/>
    </location>
    <ligand>
        <name>alpha-D-glucose 1-phosphate</name>
        <dbReference type="ChEBI" id="CHEBI:58601"/>
    </ligand>
</feature>
<keyword evidence="5 9" id="KW-0547">Nucleotide-binding</keyword>
<dbReference type="CDD" id="cd04651">
    <property type="entry name" value="LbH_G1P_AT_C"/>
    <property type="match status" value="1"/>
</dbReference>
<dbReference type="Pfam" id="PF00483">
    <property type="entry name" value="NTP_transferase"/>
    <property type="match status" value="1"/>
</dbReference>
<evidence type="ECO:0000256" key="8">
    <source>
        <dbReference type="ARBA" id="ARBA00023277"/>
    </source>
</evidence>
<dbReference type="PANTHER" id="PTHR43523:SF2">
    <property type="entry name" value="GLUCOSE-1-PHOSPHATE ADENYLYLTRANSFERASE"/>
    <property type="match status" value="1"/>
</dbReference>
<dbReference type="Proteomes" id="UP000265882">
    <property type="component" value="Unassembled WGS sequence"/>
</dbReference>
<evidence type="ECO:0000256" key="9">
    <source>
        <dbReference type="HAMAP-Rule" id="MF_00624"/>
    </source>
</evidence>
<dbReference type="InterPro" id="IPR005836">
    <property type="entry name" value="ADP_Glu_pyroP_CS"/>
</dbReference>
<protein>
    <recommendedName>
        <fullName evidence="9">Glucose-1-phosphate adenylyltransferase</fullName>
        <ecNumber evidence="9">2.7.7.27</ecNumber>
    </recommendedName>
    <alternativeName>
        <fullName evidence="9">ADP-glucose pyrophosphorylase</fullName>
        <shortName evidence="9">ADPGlc PPase</shortName>
    </alternativeName>
    <alternativeName>
        <fullName evidence="9">ADP-glucose synthase</fullName>
    </alternativeName>
</protein>
<dbReference type="Gene3D" id="3.90.550.10">
    <property type="entry name" value="Spore Coat Polysaccharide Biosynthesis Protein SpsA, Chain A"/>
    <property type="match status" value="1"/>
</dbReference>
<dbReference type="Pfam" id="PF24894">
    <property type="entry name" value="Hexapep_GlmU"/>
    <property type="match status" value="1"/>
</dbReference>
<comment type="pathway">
    <text evidence="9">Glycan biosynthesis; glycogen biosynthesis.</text>
</comment>
<dbReference type="InterPro" id="IPR011004">
    <property type="entry name" value="Trimer_LpxA-like_sf"/>
</dbReference>
<reference evidence="12 13" key="1">
    <citation type="journal article" date="2017" name="ISME J.">
        <title>Energy and carbon metabolisms in a deep terrestrial subsurface fluid microbial community.</title>
        <authorList>
            <person name="Momper L."/>
            <person name="Jungbluth S.P."/>
            <person name="Lee M.D."/>
            <person name="Amend J.P."/>
        </authorList>
    </citation>
    <scope>NUCLEOTIDE SEQUENCE [LARGE SCALE GENOMIC DNA]</scope>
    <source>
        <strain evidence="12">SURF_5</strain>
    </source>
</reference>
<dbReference type="Gene3D" id="2.160.10.10">
    <property type="entry name" value="Hexapeptide repeat proteins"/>
    <property type="match status" value="1"/>
</dbReference>
<evidence type="ECO:0000256" key="1">
    <source>
        <dbReference type="ARBA" id="ARBA00010443"/>
    </source>
</evidence>